<evidence type="ECO:0000256" key="2">
    <source>
        <dbReference type="ARBA" id="ARBA00022448"/>
    </source>
</evidence>
<feature type="domain" description="ABC transmembrane type-1" evidence="10">
    <location>
        <begin position="58"/>
        <end position="256"/>
    </location>
</feature>
<dbReference type="InterPro" id="IPR000515">
    <property type="entry name" value="MetI-like"/>
</dbReference>
<keyword evidence="2 8" id="KW-0813">Transport</keyword>
<dbReference type="Gene3D" id="1.10.3720.10">
    <property type="entry name" value="MetI-like"/>
    <property type="match status" value="2"/>
</dbReference>
<dbReference type="AlphaFoldDB" id="A0A1Q8Y9F3"/>
<dbReference type="Pfam" id="PF00528">
    <property type="entry name" value="BPD_transp_1"/>
    <property type="match status" value="2"/>
</dbReference>
<keyword evidence="4" id="KW-0997">Cell inner membrane</keyword>
<keyword evidence="6 8" id="KW-1133">Transmembrane helix</keyword>
<dbReference type="SUPFAM" id="SSF161098">
    <property type="entry name" value="MetI-like"/>
    <property type="match status" value="2"/>
</dbReference>
<dbReference type="CDD" id="cd06261">
    <property type="entry name" value="TM_PBP2"/>
    <property type="match status" value="2"/>
</dbReference>
<feature type="domain" description="ABC transmembrane type-1" evidence="10">
    <location>
        <begin position="328"/>
        <end position="512"/>
    </location>
</feature>
<evidence type="ECO:0000256" key="8">
    <source>
        <dbReference type="RuleBase" id="RU363032"/>
    </source>
</evidence>
<organism evidence="11 12">
    <name type="scientific">Rhodoferax antarcticus ANT.BR</name>
    <dbReference type="NCBI Taxonomy" id="1111071"/>
    <lineage>
        <taxon>Bacteria</taxon>
        <taxon>Pseudomonadati</taxon>
        <taxon>Pseudomonadota</taxon>
        <taxon>Betaproteobacteria</taxon>
        <taxon>Burkholderiales</taxon>
        <taxon>Comamonadaceae</taxon>
        <taxon>Rhodoferax</taxon>
    </lineage>
</organism>
<dbReference type="PANTHER" id="PTHR43357">
    <property type="entry name" value="INNER MEMBRANE ABC TRANSPORTER PERMEASE PROTEIN YDCV"/>
    <property type="match status" value="1"/>
</dbReference>
<accession>A0A1Q8Y9F3</accession>
<evidence type="ECO:0000256" key="5">
    <source>
        <dbReference type="ARBA" id="ARBA00022692"/>
    </source>
</evidence>
<feature type="transmembrane region" description="Helical" evidence="8">
    <location>
        <begin position="388"/>
        <end position="405"/>
    </location>
</feature>
<protein>
    <submittedName>
        <fullName evidence="11">Binding--dependent transport system inner membrane component family protein</fullName>
    </submittedName>
</protein>
<dbReference type="PROSITE" id="PS50928">
    <property type="entry name" value="ABC_TM1"/>
    <property type="match status" value="2"/>
</dbReference>
<dbReference type="PANTHER" id="PTHR43357:SF4">
    <property type="entry name" value="INNER MEMBRANE ABC TRANSPORTER PERMEASE PROTEIN YDCV"/>
    <property type="match status" value="1"/>
</dbReference>
<proteinExistence type="inferred from homology"/>
<dbReference type="EMBL" id="MSYM01000019">
    <property type="protein sequence ID" value="OLP04676.1"/>
    <property type="molecule type" value="Genomic_DNA"/>
</dbReference>
<dbReference type="RefSeq" id="WP_241839277.1">
    <property type="nucleotide sequence ID" value="NZ_MSYM01000019.1"/>
</dbReference>
<dbReference type="GO" id="GO:0055085">
    <property type="term" value="P:transmembrane transport"/>
    <property type="evidence" value="ECO:0007669"/>
    <property type="project" value="InterPro"/>
</dbReference>
<feature type="transmembrane region" description="Helical" evidence="8">
    <location>
        <begin position="280"/>
        <end position="313"/>
    </location>
</feature>
<dbReference type="Proteomes" id="UP000185911">
    <property type="component" value="Unassembled WGS sequence"/>
</dbReference>
<evidence type="ECO:0000259" key="10">
    <source>
        <dbReference type="PROSITE" id="PS50928"/>
    </source>
</evidence>
<dbReference type="STRING" id="81479.RA876_13775"/>
<feature type="transmembrane region" description="Helical" evidence="8">
    <location>
        <begin position="58"/>
        <end position="83"/>
    </location>
</feature>
<dbReference type="GO" id="GO:0005886">
    <property type="term" value="C:plasma membrane"/>
    <property type="evidence" value="ECO:0007669"/>
    <property type="project" value="UniProtKB-SubCell"/>
</dbReference>
<feature type="region of interest" description="Disordered" evidence="9">
    <location>
        <begin position="520"/>
        <end position="541"/>
    </location>
</feature>
<gene>
    <name evidence="11" type="ORF">BLL52_3997</name>
</gene>
<keyword evidence="12" id="KW-1185">Reference proteome</keyword>
<feature type="transmembrane region" description="Helical" evidence="8">
    <location>
        <begin position="95"/>
        <end position="117"/>
    </location>
</feature>
<evidence type="ECO:0000256" key="4">
    <source>
        <dbReference type="ARBA" id="ARBA00022519"/>
    </source>
</evidence>
<comment type="similarity">
    <text evidence="8">Belongs to the binding-protein-dependent transport system permease family.</text>
</comment>
<feature type="transmembrane region" description="Helical" evidence="8">
    <location>
        <begin position="188"/>
        <end position="215"/>
    </location>
</feature>
<feature type="transmembrane region" description="Helical" evidence="8">
    <location>
        <begin position="137"/>
        <end position="155"/>
    </location>
</feature>
<evidence type="ECO:0000256" key="9">
    <source>
        <dbReference type="SAM" id="MobiDB-lite"/>
    </source>
</evidence>
<feature type="transmembrane region" description="Helical" evidence="8">
    <location>
        <begin position="363"/>
        <end position="382"/>
    </location>
</feature>
<evidence type="ECO:0000256" key="7">
    <source>
        <dbReference type="ARBA" id="ARBA00023136"/>
    </source>
</evidence>
<keyword evidence="7 8" id="KW-0472">Membrane</keyword>
<keyword evidence="5 8" id="KW-0812">Transmembrane</keyword>
<evidence type="ECO:0000256" key="1">
    <source>
        <dbReference type="ARBA" id="ARBA00004429"/>
    </source>
</evidence>
<evidence type="ECO:0000256" key="3">
    <source>
        <dbReference type="ARBA" id="ARBA00022475"/>
    </source>
</evidence>
<evidence type="ECO:0000313" key="11">
    <source>
        <dbReference type="EMBL" id="OLP04676.1"/>
    </source>
</evidence>
<name>A0A1Q8Y9F3_9BURK</name>
<feature type="transmembrane region" description="Helical" evidence="8">
    <location>
        <begin position="333"/>
        <end position="351"/>
    </location>
</feature>
<sequence length="541" mass="58344">MKHQRALWLALLPAAVLILLLLAPLARLALEGFTGQLGSSEAVSLFKPWQDDYLRWRVIWSLAQAAITCVLALLLGLPVAWVLARFEFTGRTLVLRLLMLPFVVPTLVAALGVLALWGPRGLISGALGINLHDTPWLLLYGNLFFNLCLVVRAGVDALGQVNARQVAAARSLGATPWRAFWRVEWPAIAPWLVSSLCLVFLYCFAGFGLALVLGGQRYATVEVEIYTLVAYELQLGQASVLALWMLLLTGGVALAYAALEKSLAAPVRPVPIARARPHSALQWLSLWLALTVLFAVCALPIVAIFIKAIGALWTGATGIFDDETLAATWNTLRFSAMALVVATVLGVLHALAAQASVVWRAAAYLPFVVSPVTVAFGLLLLYPSLTASLFLLIAAYAVLAYPFVAKSLAGGLDSLPVQLGQAARTLGASPWRCFWRVTLPLLLPALRRGMAFAAATALGEFAVTLFLSRPEWATLTTLIYQRLGRPGQANMDAAMVLACVLMALALLAFLLIEWPVREDSPVRAGPRGSRKPLPNLPTQHA</sequence>
<dbReference type="InterPro" id="IPR035906">
    <property type="entry name" value="MetI-like_sf"/>
</dbReference>
<evidence type="ECO:0000256" key="6">
    <source>
        <dbReference type="ARBA" id="ARBA00022989"/>
    </source>
</evidence>
<reference evidence="11 12" key="1">
    <citation type="submission" date="2017-01" db="EMBL/GenBank/DDBJ databases">
        <title>Genome sequence of Rhodoferax antarcticus ANT.BR, a psychrophilic purple nonsulfur bacterium from an Antarctic microbial mat.</title>
        <authorList>
            <person name="Baker J."/>
            <person name="Riester C."/>
            <person name="Skinner B."/>
            <person name="Newell A."/>
            <person name="Swingley W."/>
            <person name="Madigan M."/>
            <person name="Jung D."/>
            <person name="Asao M."/>
            <person name="Chen M."/>
            <person name="Loughlin P."/>
            <person name="Pan H."/>
            <person name="Lin S."/>
            <person name="Li N."/>
            <person name="Shaw J."/>
            <person name="Prado M."/>
            <person name="Sherman C."/>
            <person name="Li X."/>
            <person name="Tang J."/>
            <person name="Blankenship R."/>
            <person name="Zhao T."/>
            <person name="Touchman J."/>
            <person name="Sattley M."/>
        </authorList>
    </citation>
    <scope>NUCLEOTIDE SEQUENCE [LARGE SCALE GENOMIC DNA]</scope>
    <source>
        <strain evidence="11 12">ANT.BR</strain>
    </source>
</reference>
<feature type="transmembrane region" description="Helical" evidence="8">
    <location>
        <begin position="235"/>
        <end position="259"/>
    </location>
</feature>
<comment type="caution">
    <text evidence="11">The sequence shown here is derived from an EMBL/GenBank/DDBJ whole genome shotgun (WGS) entry which is preliminary data.</text>
</comment>
<comment type="subcellular location">
    <subcellularLocation>
        <location evidence="1">Cell inner membrane</location>
        <topology evidence="1">Multi-pass membrane protein</topology>
    </subcellularLocation>
    <subcellularLocation>
        <location evidence="8">Cell membrane</location>
        <topology evidence="8">Multi-pass membrane protein</topology>
    </subcellularLocation>
</comment>
<evidence type="ECO:0000313" key="12">
    <source>
        <dbReference type="Proteomes" id="UP000185911"/>
    </source>
</evidence>
<keyword evidence="3" id="KW-1003">Cell membrane</keyword>
<feature type="transmembrane region" description="Helical" evidence="8">
    <location>
        <begin position="493"/>
        <end position="512"/>
    </location>
</feature>